<feature type="chain" id="PRO_5017677273" evidence="1">
    <location>
        <begin position="18"/>
        <end position="84"/>
    </location>
</feature>
<dbReference type="EMBL" id="QRHA01000012">
    <property type="protein sequence ID" value="RDV24323.1"/>
    <property type="molecule type" value="Genomic_DNA"/>
</dbReference>
<comment type="caution">
    <text evidence="2">The sequence shown here is derived from an EMBL/GenBank/DDBJ whole genome shotgun (WGS) entry which is preliminary data.</text>
</comment>
<keyword evidence="1" id="KW-0732">Signal</keyword>
<feature type="signal peptide" evidence="1">
    <location>
        <begin position="1"/>
        <end position="17"/>
    </location>
</feature>
<reference evidence="3" key="1">
    <citation type="submission" date="2018-08" db="EMBL/GenBank/DDBJ databases">
        <authorList>
            <person name="Zhang J."/>
            <person name="Du Z.-J."/>
        </authorList>
    </citation>
    <scope>NUCLEOTIDE SEQUENCE [LARGE SCALE GENOMIC DNA]</scope>
    <source>
        <strain evidence="3">KCTC 52655</strain>
    </source>
</reference>
<evidence type="ECO:0000256" key="1">
    <source>
        <dbReference type="SAM" id="SignalP"/>
    </source>
</evidence>
<name>A0A3D8M3L7_9ALTE</name>
<evidence type="ECO:0000313" key="2">
    <source>
        <dbReference type="EMBL" id="RDV24323.1"/>
    </source>
</evidence>
<dbReference type="AlphaFoldDB" id="A0A3D8M3L7"/>
<sequence>MLWLVCISVLAAPDAHAQQQNGNDNKTIDKAQAAKRAAQKVDGRVLRVDQSANKYRVKVLKKNGRVVSVDVDRRSGQVKPVQEQ</sequence>
<keyword evidence="3" id="KW-1185">Reference proteome</keyword>
<organism evidence="2 3">
    <name type="scientific">Alteromonas aestuariivivens</name>
    <dbReference type="NCBI Taxonomy" id="1938339"/>
    <lineage>
        <taxon>Bacteria</taxon>
        <taxon>Pseudomonadati</taxon>
        <taxon>Pseudomonadota</taxon>
        <taxon>Gammaproteobacteria</taxon>
        <taxon>Alteromonadales</taxon>
        <taxon>Alteromonadaceae</taxon>
        <taxon>Alteromonas/Salinimonas group</taxon>
        <taxon>Alteromonas</taxon>
    </lineage>
</organism>
<protein>
    <submittedName>
        <fullName evidence="2">Peptidase</fullName>
    </submittedName>
</protein>
<dbReference type="Proteomes" id="UP000256561">
    <property type="component" value="Unassembled WGS sequence"/>
</dbReference>
<proteinExistence type="predicted"/>
<gene>
    <name evidence="2" type="ORF">DXV75_14830</name>
</gene>
<dbReference type="Gene3D" id="3.30.505.20">
    <property type="match status" value="1"/>
</dbReference>
<evidence type="ECO:0000313" key="3">
    <source>
        <dbReference type="Proteomes" id="UP000256561"/>
    </source>
</evidence>
<accession>A0A3D8M3L7</accession>